<dbReference type="RefSeq" id="WP_175395177.1">
    <property type="nucleotide sequence ID" value="NZ_JABMCB010000169.1"/>
</dbReference>
<dbReference type="GO" id="GO:0000160">
    <property type="term" value="P:phosphorelay signal transduction system"/>
    <property type="evidence" value="ECO:0007669"/>
    <property type="project" value="InterPro"/>
</dbReference>
<proteinExistence type="predicted"/>
<evidence type="ECO:0000256" key="5">
    <source>
        <dbReference type="PROSITE-ProRule" id="PRU00169"/>
    </source>
</evidence>
<keyword evidence="3" id="KW-0238">DNA-binding</keyword>
<evidence type="ECO:0000256" key="3">
    <source>
        <dbReference type="ARBA" id="ARBA00023125"/>
    </source>
</evidence>
<dbReference type="InterPro" id="IPR039420">
    <property type="entry name" value="WalR-like"/>
</dbReference>
<sequence>MTQINVMLVEDDPVWEDCLSSFIERERDLNVVSCAPSKEAAIKAYKENNVDVALVDVMLSPNECDGLDTALELKQLGLSNIIMLTALNDKEIILDAFDKGAVNYITKTSYRDIPRAVREAFGDNPSIHPDASAVLIAELKKERKLKYILTPTEREVYDLREKGMNKTEIAKVLFKSVETVKKQIKQIQVKIKG</sequence>
<dbReference type="PANTHER" id="PTHR43214:SF43">
    <property type="entry name" value="TWO-COMPONENT RESPONSE REGULATOR"/>
    <property type="match status" value="1"/>
</dbReference>
<dbReference type="InterPro" id="IPR011006">
    <property type="entry name" value="CheY-like_superfamily"/>
</dbReference>
<protein>
    <submittedName>
        <fullName evidence="7">Response regulator transcription factor</fullName>
    </submittedName>
</protein>
<dbReference type="Gene3D" id="3.40.50.2300">
    <property type="match status" value="1"/>
</dbReference>
<dbReference type="Proteomes" id="UP000526125">
    <property type="component" value="Unassembled WGS sequence"/>
</dbReference>
<dbReference type="SMART" id="SM00448">
    <property type="entry name" value="REC"/>
    <property type="match status" value="1"/>
</dbReference>
<reference evidence="7 8" key="1">
    <citation type="submission" date="2020-05" db="EMBL/GenBank/DDBJ databases">
        <title>Genome Sequencing of Type Strains.</title>
        <authorList>
            <person name="Lemaire J.F."/>
            <person name="Inderbitzin P."/>
            <person name="Gregorio O.A."/>
            <person name="Collins S.B."/>
            <person name="Wespe N."/>
            <person name="Knight-Connoni V."/>
        </authorList>
    </citation>
    <scope>NUCLEOTIDE SEQUENCE [LARGE SCALE GENOMIC DNA]</scope>
    <source>
        <strain evidence="7 8">LMG 21957</strain>
    </source>
</reference>
<dbReference type="InterPro" id="IPR000792">
    <property type="entry name" value="Tscrpt_reg_LuxR_C"/>
</dbReference>
<feature type="domain" description="Response regulatory" evidence="6">
    <location>
        <begin position="5"/>
        <end position="122"/>
    </location>
</feature>
<dbReference type="CDD" id="cd17535">
    <property type="entry name" value="REC_NarL-like"/>
    <property type="match status" value="1"/>
</dbReference>
<keyword evidence="1 5" id="KW-0597">Phosphoprotein</keyword>
<name>A0A7Y6BWD7_9BACL</name>
<organism evidence="7 8">
    <name type="scientific">Paenibacillus xylanilyticus</name>
    <dbReference type="NCBI Taxonomy" id="248903"/>
    <lineage>
        <taxon>Bacteria</taxon>
        <taxon>Bacillati</taxon>
        <taxon>Bacillota</taxon>
        <taxon>Bacilli</taxon>
        <taxon>Bacillales</taxon>
        <taxon>Paenibacillaceae</taxon>
        <taxon>Paenibacillus</taxon>
    </lineage>
</organism>
<dbReference type="EMBL" id="JABMCB010000169">
    <property type="protein sequence ID" value="NUU75350.1"/>
    <property type="molecule type" value="Genomic_DNA"/>
</dbReference>
<dbReference type="SUPFAM" id="SSF52172">
    <property type="entry name" value="CheY-like"/>
    <property type="match status" value="1"/>
</dbReference>
<dbReference type="SUPFAM" id="SSF46894">
    <property type="entry name" value="C-terminal effector domain of the bipartite response regulators"/>
    <property type="match status" value="1"/>
</dbReference>
<evidence type="ECO:0000256" key="4">
    <source>
        <dbReference type="ARBA" id="ARBA00023163"/>
    </source>
</evidence>
<keyword evidence="4" id="KW-0804">Transcription</keyword>
<keyword evidence="8" id="KW-1185">Reference proteome</keyword>
<evidence type="ECO:0000313" key="8">
    <source>
        <dbReference type="Proteomes" id="UP000526125"/>
    </source>
</evidence>
<dbReference type="Pfam" id="PF00072">
    <property type="entry name" value="Response_reg"/>
    <property type="match status" value="1"/>
</dbReference>
<evidence type="ECO:0000256" key="2">
    <source>
        <dbReference type="ARBA" id="ARBA00023015"/>
    </source>
</evidence>
<keyword evidence="2" id="KW-0805">Transcription regulation</keyword>
<dbReference type="GO" id="GO:0003677">
    <property type="term" value="F:DNA binding"/>
    <property type="evidence" value="ECO:0007669"/>
    <property type="project" value="UniProtKB-KW"/>
</dbReference>
<evidence type="ECO:0000313" key="7">
    <source>
        <dbReference type="EMBL" id="NUU75350.1"/>
    </source>
</evidence>
<accession>A0A7Y6BWD7</accession>
<evidence type="ECO:0000256" key="1">
    <source>
        <dbReference type="ARBA" id="ARBA00022553"/>
    </source>
</evidence>
<dbReference type="InterPro" id="IPR001789">
    <property type="entry name" value="Sig_transdc_resp-reg_receiver"/>
</dbReference>
<dbReference type="AlphaFoldDB" id="A0A7Y6BWD7"/>
<dbReference type="GO" id="GO:0006355">
    <property type="term" value="P:regulation of DNA-templated transcription"/>
    <property type="evidence" value="ECO:0007669"/>
    <property type="project" value="InterPro"/>
</dbReference>
<feature type="modified residue" description="4-aspartylphosphate" evidence="5">
    <location>
        <position position="56"/>
    </location>
</feature>
<dbReference type="InterPro" id="IPR058245">
    <property type="entry name" value="NreC/VraR/RcsB-like_REC"/>
</dbReference>
<evidence type="ECO:0000259" key="6">
    <source>
        <dbReference type="PROSITE" id="PS50110"/>
    </source>
</evidence>
<dbReference type="InterPro" id="IPR016032">
    <property type="entry name" value="Sig_transdc_resp-reg_C-effctor"/>
</dbReference>
<gene>
    <name evidence="7" type="ORF">HP552_08915</name>
</gene>
<comment type="caution">
    <text evidence="7">The sequence shown here is derived from an EMBL/GenBank/DDBJ whole genome shotgun (WGS) entry which is preliminary data.</text>
</comment>
<dbReference type="PANTHER" id="PTHR43214">
    <property type="entry name" value="TWO-COMPONENT RESPONSE REGULATOR"/>
    <property type="match status" value="1"/>
</dbReference>
<dbReference type="PROSITE" id="PS50110">
    <property type="entry name" value="RESPONSE_REGULATORY"/>
    <property type="match status" value="1"/>
</dbReference>
<dbReference type="PRINTS" id="PR00038">
    <property type="entry name" value="HTHLUXR"/>
</dbReference>